<reference evidence="1 2" key="1">
    <citation type="submission" date="2019-12" db="EMBL/GenBank/DDBJ databases">
        <authorList>
            <person name="Alioto T."/>
            <person name="Alioto T."/>
            <person name="Gomez Garrido J."/>
        </authorList>
    </citation>
    <scope>NUCLEOTIDE SEQUENCE [LARGE SCALE GENOMIC DNA]</scope>
</reference>
<evidence type="ECO:0000313" key="1">
    <source>
        <dbReference type="EMBL" id="CAA2956036.1"/>
    </source>
</evidence>
<dbReference type="AlphaFoldDB" id="A0A8S0PP71"/>
<comment type="caution">
    <text evidence="1">The sequence shown here is derived from an EMBL/GenBank/DDBJ whole genome shotgun (WGS) entry which is preliminary data.</text>
</comment>
<protein>
    <submittedName>
        <fullName evidence="1">Uncharacterized protein</fullName>
    </submittedName>
</protein>
<dbReference type="Gramene" id="OE9A070375T1">
    <property type="protein sequence ID" value="OE9A070375C1"/>
    <property type="gene ID" value="OE9A070375"/>
</dbReference>
<sequence length="87" mass="10113">MGTTLEELSCRLPNKVAFHDAQEDVVPSRAKPEFSYIPLSKNFPKVDNACDKFFVVYTDVRKRCFQPLLYVSISWRTDTQLARNKLK</sequence>
<gene>
    <name evidence="1" type="ORF">OLEA9_A070375</name>
</gene>
<organism evidence="1 2">
    <name type="scientific">Olea europaea subsp. europaea</name>
    <dbReference type="NCBI Taxonomy" id="158383"/>
    <lineage>
        <taxon>Eukaryota</taxon>
        <taxon>Viridiplantae</taxon>
        <taxon>Streptophyta</taxon>
        <taxon>Embryophyta</taxon>
        <taxon>Tracheophyta</taxon>
        <taxon>Spermatophyta</taxon>
        <taxon>Magnoliopsida</taxon>
        <taxon>eudicotyledons</taxon>
        <taxon>Gunneridae</taxon>
        <taxon>Pentapetalae</taxon>
        <taxon>asterids</taxon>
        <taxon>lamiids</taxon>
        <taxon>Lamiales</taxon>
        <taxon>Oleaceae</taxon>
        <taxon>Oleeae</taxon>
        <taxon>Olea</taxon>
    </lineage>
</organism>
<name>A0A8S0PP71_OLEEU</name>
<evidence type="ECO:0000313" key="2">
    <source>
        <dbReference type="Proteomes" id="UP000594638"/>
    </source>
</evidence>
<proteinExistence type="predicted"/>
<dbReference type="EMBL" id="CACTIH010000172">
    <property type="protein sequence ID" value="CAA2956036.1"/>
    <property type="molecule type" value="Genomic_DNA"/>
</dbReference>
<dbReference type="Proteomes" id="UP000594638">
    <property type="component" value="Unassembled WGS sequence"/>
</dbReference>
<keyword evidence="2" id="KW-1185">Reference proteome</keyword>
<accession>A0A8S0PP71</accession>